<dbReference type="InterPro" id="IPR016055">
    <property type="entry name" value="A-D-PHexomutase_a/b/a-I/II/III"/>
</dbReference>
<comment type="cofactor">
    <cofactor evidence="1">
        <name>Mg(2+)</name>
        <dbReference type="ChEBI" id="CHEBI:18420"/>
    </cofactor>
</comment>
<feature type="domain" description="Alpha-D-phosphohexomutase alpha/beta/alpha" evidence="9">
    <location>
        <begin position="97"/>
        <end position="241"/>
    </location>
</feature>
<dbReference type="Pfam" id="PF02878">
    <property type="entry name" value="PGM_PMM_I"/>
    <property type="match status" value="1"/>
</dbReference>
<keyword evidence="5" id="KW-0460">Magnesium</keyword>
<dbReference type="InterPro" id="IPR005844">
    <property type="entry name" value="A-D-PHexomutase_a/b/a-I"/>
</dbReference>
<name>A0ABU0GG52_9CELL</name>
<keyword evidence="3" id="KW-0597">Phosphoprotein</keyword>
<evidence type="ECO:0000256" key="6">
    <source>
        <dbReference type="ARBA" id="ARBA00023235"/>
    </source>
</evidence>
<evidence type="ECO:0000256" key="1">
    <source>
        <dbReference type="ARBA" id="ARBA00001946"/>
    </source>
</evidence>
<comment type="similarity">
    <text evidence="2">Belongs to the phosphohexose mutase family.</text>
</comment>
<evidence type="ECO:0000256" key="4">
    <source>
        <dbReference type="ARBA" id="ARBA00022723"/>
    </source>
</evidence>
<dbReference type="CDD" id="cd05799">
    <property type="entry name" value="PGM2"/>
    <property type="match status" value="1"/>
</dbReference>
<dbReference type="InterPro" id="IPR005845">
    <property type="entry name" value="A-D-PHexomutase_a/b/a-II"/>
</dbReference>
<dbReference type="Pfam" id="PF02879">
    <property type="entry name" value="PGM_PMM_II"/>
    <property type="match status" value="1"/>
</dbReference>
<evidence type="ECO:0000256" key="5">
    <source>
        <dbReference type="ARBA" id="ARBA00022842"/>
    </source>
</evidence>
<dbReference type="Pfam" id="PF00408">
    <property type="entry name" value="PGM_PMM_IV"/>
    <property type="match status" value="1"/>
</dbReference>
<dbReference type="InterPro" id="IPR005841">
    <property type="entry name" value="Alpha-D-phosphohexomutase_SF"/>
</dbReference>
<dbReference type="InterPro" id="IPR005843">
    <property type="entry name" value="A-D-PHexomutase_C"/>
</dbReference>
<dbReference type="SUPFAM" id="SSF55957">
    <property type="entry name" value="Phosphoglucomutase, C-terminal domain"/>
    <property type="match status" value="1"/>
</dbReference>
<reference evidence="12 13" key="1">
    <citation type="submission" date="2023-07" db="EMBL/GenBank/DDBJ databases">
        <title>Sequencing the genomes of 1000 actinobacteria strains.</title>
        <authorList>
            <person name="Klenk H.-P."/>
        </authorList>
    </citation>
    <scope>NUCLEOTIDE SEQUENCE [LARGE SCALE GENOMIC DNA]</scope>
    <source>
        <strain evidence="12 13">DSM 14785</strain>
    </source>
</reference>
<keyword evidence="6 12" id="KW-0413">Isomerase</keyword>
<dbReference type="PRINTS" id="PR00509">
    <property type="entry name" value="PGMPMM"/>
</dbReference>
<dbReference type="EMBL" id="JAUSVM010000001">
    <property type="protein sequence ID" value="MDQ0424335.1"/>
    <property type="molecule type" value="Genomic_DNA"/>
</dbReference>
<evidence type="ECO:0000256" key="3">
    <source>
        <dbReference type="ARBA" id="ARBA00022553"/>
    </source>
</evidence>
<feature type="region of interest" description="Disordered" evidence="7">
    <location>
        <begin position="1"/>
        <end position="31"/>
    </location>
</feature>
<dbReference type="PROSITE" id="PS00710">
    <property type="entry name" value="PGM_PMM"/>
    <property type="match status" value="1"/>
</dbReference>
<dbReference type="Gene3D" id="3.40.120.10">
    <property type="entry name" value="Alpha-D-Glucose-1,6-Bisphosphate, subunit A, domain 3"/>
    <property type="match status" value="3"/>
</dbReference>
<evidence type="ECO:0000259" key="9">
    <source>
        <dbReference type="Pfam" id="PF02878"/>
    </source>
</evidence>
<keyword evidence="13" id="KW-1185">Reference proteome</keyword>
<evidence type="ECO:0000259" key="11">
    <source>
        <dbReference type="Pfam" id="PF02880"/>
    </source>
</evidence>
<feature type="domain" description="Alpha-D-phosphohexomutase alpha/beta/alpha" evidence="11">
    <location>
        <begin position="394"/>
        <end position="506"/>
    </location>
</feature>
<dbReference type="GO" id="GO:0004615">
    <property type="term" value="F:phosphomannomutase activity"/>
    <property type="evidence" value="ECO:0007669"/>
    <property type="project" value="UniProtKB-EC"/>
</dbReference>
<evidence type="ECO:0000259" key="8">
    <source>
        <dbReference type="Pfam" id="PF00408"/>
    </source>
</evidence>
<gene>
    <name evidence="12" type="ORF">JO380_000716</name>
</gene>
<feature type="compositionally biased region" description="Basic and acidic residues" evidence="7">
    <location>
        <begin position="19"/>
        <end position="31"/>
    </location>
</feature>
<evidence type="ECO:0000259" key="10">
    <source>
        <dbReference type="Pfam" id="PF02879"/>
    </source>
</evidence>
<dbReference type="PANTHER" id="PTHR45745">
    <property type="entry name" value="PHOSPHOMANNOMUTASE 45A"/>
    <property type="match status" value="1"/>
</dbReference>
<dbReference type="PANTHER" id="PTHR45745:SF1">
    <property type="entry name" value="PHOSPHOGLUCOMUTASE 2B-RELATED"/>
    <property type="match status" value="1"/>
</dbReference>
<dbReference type="EC" id="5.4.2.8" evidence="12"/>
<protein>
    <submittedName>
        <fullName evidence="12">Phosphomannomutase</fullName>
        <ecNumber evidence="12">5.4.2.8</ecNumber>
    </submittedName>
</protein>
<accession>A0ABU0GG52</accession>
<dbReference type="SUPFAM" id="SSF53738">
    <property type="entry name" value="Phosphoglucomutase, first 3 domains"/>
    <property type="match status" value="3"/>
</dbReference>
<evidence type="ECO:0000256" key="7">
    <source>
        <dbReference type="SAM" id="MobiDB-lite"/>
    </source>
</evidence>
<evidence type="ECO:0000313" key="13">
    <source>
        <dbReference type="Proteomes" id="UP001240250"/>
    </source>
</evidence>
<dbReference type="InterPro" id="IPR005846">
    <property type="entry name" value="A-D-PHexomutase_a/b/a-III"/>
</dbReference>
<dbReference type="Pfam" id="PF02880">
    <property type="entry name" value="PGM_PMM_III"/>
    <property type="match status" value="1"/>
</dbReference>
<proteinExistence type="inferred from homology"/>
<dbReference type="InterPro" id="IPR016066">
    <property type="entry name" value="A-D-PHexomutase_CS"/>
</dbReference>
<evidence type="ECO:0000256" key="2">
    <source>
        <dbReference type="ARBA" id="ARBA00010231"/>
    </source>
</evidence>
<keyword evidence="4" id="KW-0479">Metal-binding</keyword>
<comment type="caution">
    <text evidence="12">The sequence shown here is derived from an EMBL/GenBank/DDBJ whole genome shotgun (WGS) entry which is preliminary data.</text>
</comment>
<sequence length="639" mass="66240">MSSSDHDDVLRGDAPAAPADDRPGTDEHDAWTRLVEEVEAWIADDPDPQTADELADLLRTAREDPRSAATETAADLVRADAEAARTELADRFSGLLQFGTAGLRGELAGGPHRMNRAVVIRAAAGLADFLVGELEGASPAPRVVVGYDARHNSHRFALDTAEVMTAVGIEVLLLPRPLPTPVLASAVRRFDADAGVMVTASHNPPRDNGYKVYLGGRVVTGAGQGAQIVPPADAAIAAAIARVRSVASVPRAASGWTTLGEDVVDAYVADAAAVAPGGDPAGRERLKVVLTPLHGVGGAVAVDVLARAGFPDVTLVPEQAEPDPDFPTVAFPNPEEPGATDLALALAAATRADLVVAVDPDADRCAVAVRDRRAHVRSLGPETPQADGWRMLTGDEVGALLGADAAARARDGGAADDATLACSIVSSRLLAAVARDAGLRFASTLTGFKWISRAEGLVFGYEEALGYCVDPAHVRDKDGISAAVRVCDLAARLTAEGRTLVDALDDLARAHGLHATSQVSARFSDLSRIGATMTTLREAPPATLAGSPVTEVVDLAAGTDDERGGLPPTDGIRLLTSDGTRVVVRPSGTEPKVKAYLEVIVPVPHDADRETLDAAHGSARERLAHVAHDVRAALGLDAA</sequence>
<dbReference type="Proteomes" id="UP001240250">
    <property type="component" value="Unassembled WGS sequence"/>
</dbReference>
<feature type="domain" description="Alpha-D-phosphohexomutase C-terminal" evidence="8">
    <location>
        <begin position="561"/>
        <end position="598"/>
    </location>
</feature>
<organism evidence="12 13">
    <name type="scientific">Cellulomonas iranensis</name>
    <dbReference type="NCBI Taxonomy" id="76862"/>
    <lineage>
        <taxon>Bacteria</taxon>
        <taxon>Bacillati</taxon>
        <taxon>Actinomycetota</taxon>
        <taxon>Actinomycetes</taxon>
        <taxon>Micrococcales</taxon>
        <taxon>Cellulomonadaceae</taxon>
        <taxon>Cellulomonas</taxon>
    </lineage>
</organism>
<feature type="domain" description="Alpha-D-phosphohexomutase alpha/beta/alpha" evidence="10">
    <location>
        <begin position="266"/>
        <end position="368"/>
    </location>
</feature>
<feature type="compositionally biased region" description="Basic and acidic residues" evidence="7">
    <location>
        <begin position="1"/>
        <end position="11"/>
    </location>
</feature>
<evidence type="ECO:0000313" key="12">
    <source>
        <dbReference type="EMBL" id="MDQ0424335.1"/>
    </source>
</evidence>
<dbReference type="InterPro" id="IPR036900">
    <property type="entry name" value="A-D-PHexomutase_C_sf"/>
</dbReference>
<dbReference type="Gene3D" id="3.30.310.50">
    <property type="entry name" value="Alpha-D-phosphohexomutase, C-terminal domain"/>
    <property type="match status" value="1"/>
</dbReference>